<keyword evidence="9 18" id="KW-0325">Glycoprotein</keyword>
<feature type="site" description="Interaction with galactose moiety of substrate glycoprotein" evidence="16">
    <location>
        <position position="208"/>
    </location>
</feature>
<feature type="site" description="Interaction with galactose moiety of substrate glycoprotein" evidence="16">
    <location>
        <position position="299"/>
    </location>
</feature>
<keyword evidence="19" id="KW-0333">Golgi apparatus</keyword>
<reference evidence="20" key="1">
    <citation type="submission" date="2025-08" db="UniProtKB">
        <authorList>
            <consortium name="Ensembl"/>
        </authorList>
    </citation>
    <scope>IDENTIFICATION</scope>
</reference>
<dbReference type="CDD" id="cd00218">
    <property type="entry name" value="GlcAT-I"/>
    <property type="match status" value="1"/>
</dbReference>
<evidence type="ECO:0000256" key="11">
    <source>
        <dbReference type="ARBA" id="ARBA00047979"/>
    </source>
</evidence>
<evidence type="ECO:0000256" key="15">
    <source>
        <dbReference type="PIRSR" id="PIRSR605027-3"/>
    </source>
</evidence>
<dbReference type="GO" id="GO:0046872">
    <property type="term" value="F:metal ion binding"/>
    <property type="evidence" value="ECO:0007669"/>
    <property type="project" value="UniProtKB-KW"/>
</dbReference>
<evidence type="ECO:0000313" key="20">
    <source>
        <dbReference type="Ensembl" id="ENSLLEP00000045372.1"/>
    </source>
</evidence>
<dbReference type="FunFam" id="3.90.550.10:FF:000044">
    <property type="entry name" value="Galactosylgalactosylxylosylprotein 3-beta-glucuronosyltransferase"/>
    <property type="match status" value="1"/>
</dbReference>
<proteinExistence type="inferred from homology"/>
<comment type="cofactor">
    <cofactor evidence="15 19">
        <name>Mn(2+)</name>
        <dbReference type="ChEBI" id="CHEBI:29035"/>
    </cofactor>
</comment>
<evidence type="ECO:0000256" key="3">
    <source>
        <dbReference type="ARBA" id="ARBA00022679"/>
    </source>
</evidence>
<evidence type="ECO:0000256" key="4">
    <source>
        <dbReference type="ARBA" id="ARBA00022692"/>
    </source>
</evidence>
<dbReference type="GO" id="GO:0005975">
    <property type="term" value="P:carbohydrate metabolic process"/>
    <property type="evidence" value="ECO:0007669"/>
    <property type="project" value="TreeGrafter"/>
</dbReference>
<dbReference type="PANTHER" id="PTHR10896:SF65">
    <property type="entry name" value="GALACTOSYLGALACTOSYLXYLOSYLPROTEIN 3-BETA-GLUCURONOSYLTRANSFERASE 3"/>
    <property type="match status" value="1"/>
</dbReference>
<evidence type="ECO:0000256" key="19">
    <source>
        <dbReference type="RuleBase" id="RU363127"/>
    </source>
</evidence>
<keyword evidence="17" id="KW-1015">Disulfide bond</keyword>
<keyword evidence="8 19" id="KW-0472">Membrane</keyword>
<keyword evidence="4 19" id="KW-0812">Transmembrane</keyword>
<feature type="binding site" evidence="15">
    <location>
        <position position="177"/>
    </location>
    <ligand>
        <name>Mn(2+)</name>
        <dbReference type="ChEBI" id="CHEBI:29035"/>
    </ligand>
</feature>
<feature type="binding site" evidence="14">
    <location>
        <begin position="289"/>
        <end position="291"/>
    </location>
    <ligand>
        <name>UDP-alpha-D-glucuronate</name>
        <dbReference type="ChEBI" id="CHEBI:58052"/>
    </ligand>
</feature>
<evidence type="ECO:0000256" key="14">
    <source>
        <dbReference type="PIRSR" id="PIRSR605027-2"/>
    </source>
</evidence>
<gene>
    <name evidence="20" type="primary">B3GAT3</name>
</gene>
<accession>A0A8C5WKL5</accession>
<comment type="subunit">
    <text evidence="12">Homodimer; disulfide-linked. Interacts with PXYLP1; the interaction increases the 2-phosphoxylose phosphatase activity of PXYLP1 during completion of linkage region formation in a B3GAT3-mediated manner.</text>
</comment>
<reference evidence="20" key="2">
    <citation type="submission" date="2025-09" db="UniProtKB">
        <authorList>
            <consortium name="Ensembl"/>
        </authorList>
    </citation>
    <scope>IDENTIFICATION</scope>
</reference>
<dbReference type="GO" id="GO:0000139">
    <property type="term" value="C:Golgi membrane"/>
    <property type="evidence" value="ECO:0007669"/>
    <property type="project" value="UniProtKB-SubCell"/>
</dbReference>
<feature type="binding site" evidence="14">
    <location>
        <begin position="73"/>
        <end position="75"/>
    </location>
    <ligand>
        <name>UDP-alpha-D-glucuronate</name>
        <dbReference type="ChEBI" id="CHEBI:58052"/>
    </ligand>
</feature>
<keyword evidence="5 15" id="KW-0479">Metal-binding</keyword>
<keyword evidence="21" id="KW-1185">Reference proteome</keyword>
<feature type="active site" description="Proton donor/acceptor" evidence="13">
    <location>
        <position position="262"/>
    </location>
</feature>
<comment type="similarity">
    <text evidence="2 19">Belongs to the glycosyltransferase 43 family.</text>
</comment>
<comment type="pathway">
    <text evidence="19">Protein modification; protein glycosylation.</text>
</comment>
<evidence type="ECO:0000256" key="16">
    <source>
        <dbReference type="PIRSR" id="PIRSR605027-4"/>
    </source>
</evidence>
<dbReference type="OrthoDB" id="675023at2759"/>
<dbReference type="Proteomes" id="UP000694569">
    <property type="component" value="Unplaced"/>
</dbReference>
<comment type="subcellular location">
    <subcellularLocation>
        <location evidence="19">Golgi apparatus membrane</location>
        <topology evidence="19">Single-pass type II membrane protein</topology>
    </subcellularLocation>
    <subcellularLocation>
        <location evidence="1">Membrane</location>
        <topology evidence="1">Single-pass type II membrane protein</topology>
    </subcellularLocation>
</comment>
<keyword evidence="10 15" id="KW-0464">Manganese</keyword>
<dbReference type="SUPFAM" id="SSF53448">
    <property type="entry name" value="Nucleotide-diphospho-sugar transferases"/>
    <property type="match status" value="1"/>
</dbReference>
<evidence type="ECO:0000256" key="9">
    <source>
        <dbReference type="ARBA" id="ARBA00023180"/>
    </source>
</evidence>
<comment type="catalytic activity">
    <reaction evidence="11 19">
        <text>3-O-(beta-D-galactosyl-(1-&gt;3)-beta-D-galactosyl-(1-&gt;4)-beta-D-xylosyl)-L-seryl-[protein] + UDP-alpha-D-glucuronate = 3-O-(beta-D-GlcA-(1-&gt;3)-beta-D-Gal-(1-&gt;3)-beta-D-Gal-(1-&gt;4)-beta-D-Xyl)-L-seryl-[protein] + UDP + H(+)</text>
        <dbReference type="Rhea" id="RHEA:24168"/>
        <dbReference type="Rhea" id="RHEA-COMP:12571"/>
        <dbReference type="Rhea" id="RHEA-COMP:12573"/>
        <dbReference type="ChEBI" id="CHEBI:15378"/>
        <dbReference type="ChEBI" id="CHEBI:58052"/>
        <dbReference type="ChEBI" id="CHEBI:58223"/>
        <dbReference type="ChEBI" id="CHEBI:132090"/>
        <dbReference type="ChEBI" id="CHEBI:132093"/>
        <dbReference type="EC" id="2.4.1.135"/>
    </reaction>
</comment>
<dbReference type="PANTHER" id="PTHR10896">
    <property type="entry name" value="GALACTOSYLGALACTOSYLXYLOSYLPROTEIN 3-BETA-GLUCURONOSYLTRANSFERASE BETA-1,3-GLUCURONYLTRANSFERASE"/>
    <property type="match status" value="1"/>
</dbReference>
<keyword evidence="6 19" id="KW-0735">Signal-anchor</keyword>
<dbReference type="AlphaFoldDB" id="A0A8C5WKL5"/>
<evidence type="ECO:0000256" key="8">
    <source>
        <dbReference type="ARBA" id="ARBA00023136"/>
    </source>
</evidence>
<evidence type="ECO:0000313" key="21">
    <source>
        <dbReference type="Proteomes" id="UP000694569"/>
    </source>
</evidence>
<dbReference type="EC" id="2.4.1.135" evidence="19"/>
<evidence type="ECO:0000256" key="2">
    <source>
        <dbReference type="ARBA" id="ARBA00007706"/>
    </source>
</evidence>
<evidence type="ECO:0000256" key="10">
    <source>
        <dbReference type="ARBA" id="ARBA00023211"/>
    </source>
</evidence>
<dbReference type="GO" id="GO:0015018">
    <property type="term" value="F:galactosylgalactosylxylosylprotein 3-beta-glucuronosyltransferase activity"/>
    <property type="evidence" value="ECO:0007669"/>
    <property type="project" value="UniProtKB-UniRule"/>
</dbReference>
<dbReference type="GeneTree" id="ENSGT00940000156954"/>
<evidence type="ECO:0000256" key="6">
    <source>
        <dbReference type="ARBA" id="ARBA00022968"/>
    </source>
</evidence>
<evidence type="ECO:0000256" key="1">
    <source>
        <dbReference type="ARBA" id="ARBA00004606"/>
    </source>
</evidence>
<dbReference type="InterPro" id="IPR005027">
    <property type="entry name" value="Glyco_trans_43"/>
</dbReference>
<organism evidence="20 21">
    <name type="scientific">Leptobrachium leishanense</name>
    <name type="common">Leishan spiny toad</name>
    <dbReference type="NCBI Taxonomy" id="445787"/>
    <lineage>
        <taxon>Eukaryota</taxon>
        <taxon>Metazoa</taxon>
        <taxon>Chordata</taxon>
        <taxon>Craniata</taxon>
        <taxon>Vertebrata</taxon>
        <taxon>Euteleostomi</taxon>
        <taxon>Amphibia</taxon>
        <taxon>Batrachia</taxon>
        <taxon>Anura</taxon>
        <taxon>Pelobatoidea</taxon>
        <taxon>Megophryidae</taxon>
        <taxon>Leptobrachium</taxon>
    </lineage>
</organism>
<dbReference type="InterPro" id="IPR029044">
    <property type="entry name" value="Nucleotide-diphossugar_trans"/>
</dbReference>
<evidence type="ECO:0000256" key="17">
    <source>
        <dbReference type="PIRSR" id="PIRSR605027-5"/>
    </source>
</evidence>
<dbReference type="GO" id="GO:0050650">
    <property type="term" value="P:chondroitin sulfate proteoglycan biosynthetic process"/>
    <property type="evidence" value="ECO:0007669"/>
    <property type="project" value="TreeGrafter"/>
</dbReference>
<evidence type="ECO:0000256" key="7">
    <source>
        <dbReference type="ARBA" id="ARBA00022989"/>
    </source>
</evidence>
<feature type="binding site" evidence="14">
    <location>
        <begin position="175"/>
        <end position="177"/>
    </location>
    <ligand>
        <name>UDP-alpha-D-glucuronate</name>
        <dbReference type="ChEBI" id="CHEBI:58052"/>
    </ligand>
</feature>
<name>A0A8C5WKL5_9ANUR</name>
<keyword evidence="7 19" id="KW-1133">Transmembrane helix</keyword>
<evidence type="ECO:0000256" key="18">
    <source>
        <dbReference type="PIRSR" id="PIRSR605027-6"/>
    </source>
</evidence>
<dbReference type="Gene3D" id="3.90.550.10">
    <property type="entry name" value="Spore Coat Polysaccharide Biosynthesis Protein SpsA, Chain A"/>
    <property type="match status" value="1"/>
</dbReference>
<feature type="glycosylation site" description="N-linked (GlcNAc...) asparagine" evidence="18">
    <location>
        <position position="281"/>
    </location>
</feature>
<feature type="binding site" evidence="14">
    <location>
        <position position="147"/>
    </location>
    <ligand>
        <name>UDP-alpha-D-glucuronate</name>
        <dbReference type="ChEBI" id="CHEBI:58052"/>
    </ligand>
</feature>
<feature type="binding site" evidence="14">
    <location>
        <position position="104"/>
    </location>
    <ligand>
        <name>UDP-alpha-D-glucuronate</name>
        <dbReference type="ChEBI" id="CHEBI:58052"/>
    </ligand>
</feature>
<dbReference type="Pfam" id="PF03360">
    <property type="entry name" value="Glyco_transf_43"/>
    <property type="match status" value="1"/>
</dbReference>
<dbReference type="GO" id="GO:0006024">
    <property type="term" value="P:glycosaminoglycan biosynthetic process"/>
    <property type="evidence" value="ECO:0007669"/>
    <property type="project" value="UniProtKB-ARBA"/>
</dbReference>
<keyword evidence="3 19" id="KW-0808">Transferase</keyword>
<evidence type="ECO:0000256" key="12">
    <source>
        <dbReference type="ARBA" id="ARBA00065147"/>
    </source>
</evidence>
<evidence type="ECO:0000256" key="5">
    <source>
        <dbReference type="ARBA" id="ARBA00022723"/>
    </source>
</evidence>
<feature type="transmembrane region" description="Helical" evidence="19">
    <location>
        <begin position="7"/>
        <end position="25"/>
    </location>
</feature>
<dbReference type="Ensembl" id="ENSLLET00000047183.1">
    <property type="protein sequence ID" value="ENSLLEP00000045372.1"/>
    <property type="gene ID" value="ENSLLEG00000028791.1"/>
</dbReference>
<feature type="disulfide bond" description="Interchain" evidence="17">
    <location>
        <position position="33"/>
    </location>
</feature>
<feature type="binding site" evidence="14">
    <location>
        <position position="152"/>
    </location>
    <ligand>
        <name>UDP-alpha-D-glucuronate</name>
        <dbReference type="ChEBI" id="CHEBI:58052"/>
    </ligand>
</feature>
<evidence type="ECO:0000256" key="13">
    <source>
        <dbReference type="PIRSR" id="PIRSR605027-1"/>
    </source>
</evidence>
<dbReference type="UniPathway" id="UPA00378"/>
<protein>
    <recommendedName>
        <fullName evidence="19">Galactosylgalactosylxylosylprotein 3-beta-glucuronosyltransferase</fullName>
        <ecNumber evidence="19">2.4.1.135</ecNumber>
    </recommendedName>
</protein>
<sequence>MRLKLRNIFLVYFVVSSVGLLYAVLQLGQQCDCSHQMKSLGMGRPKEQNPGHAKGPREKHVVDQLPVIYLVTPTYARPHQRAELIRMSQTLLLVPDLHWILVEDSAERSPLVADLLAQSGLHYTHLNVLTPPPMKLKEGDPNWLKPRGVEQRNEGLRWLRVNQSPMDRGVVYFADDDNTYSVNLFKEMRYTQKVSVWPVGLVGGLKYERPLVDKGHVVGFHTAWKTHRPFPIDMAGFAVSLSLLLMHPEARFDPNTERGFLESSLLTHLVSMEELEPRADNCTKIWVWHTRTEKPKLKQEEALEKLGRGSDPNILVYLSHDYQHIVKAF</sequence>